<reference evidence="1" key="2">
    <citation type="journal article" date="2015" name="Fish Shellfish Immunol.">
        <title>Early steps in the European eel (Anguilla anguilla)-Vibrio vulnificus interaction in the gills: Role of the RtxA13 toxin.</title>
        <authorList>
            <person name="Callol A."/>
            <person name="Pajuelo D."/>
            <person name="Ebbesson L."/>
            <person name="Teles M."/>
            <person name="MacKenzie S."/>
            <person name="Amaro C."/>
        </authorList>
    </citation>
    <scope>NUCLEOTIDE SEQUENCE</scope>
</reference>
<accession>A0A0E9S7J6</accession>
<proteinExistence type="predicted"/>
<dbReference type="EMBL" id="GBXM01071932">
    <property type="protein sequence ID" value="JAH36645.1"/>
    <property type="molecule type" value="Transcribed_RNA"/>
</dbReference>
<dbReference type="AlphaFoldDB" id="A0A0E9S7J6"/>
<evidence type="ECO:0000313" key="1">
    <source>
        <dbReference type="EMBL" id="JAH36645.1"/>
    </source>
</evidence>
<reference evidence="1" key="1">
    <citation type="submission" date="2014-11" db="EMBL/GenBank/DDBJ databases">
        <authorList>
            <person name="Amaro Gonzalez C."/>
        </authorList>
    </citation>
    <scope>NUCLEOTIDE SEQUENCE</scope>
</reference>
<name>A0A0E9S7J6_ANGAN</name>
<protein>
    <submittedName>
        <fullName evidence="1">Uncharacterized protein</fullName>
    </submittedName>
</protein>
<organism evidence="1">
    <name type="scientific">Anguilla anguilla</name>
    <name type="common">European freshwater eel</name>
    <name type="synonym">Muraena anguilla</name>
    <dbReference type="NCBI Taxonomy" id="7936"/>
    <lineage>
        <taxon>Eukaryota</taxon>
        <taxon>Metazoa</taxon>
        <taxon>Chordata</taxon>
        <taxon>Craniata</taxon>
        <taxon>Vertebrata</taxon>
        <taxon>Euteleostomi</taxon>
        <taxon>Actinopterygii</taxon>
        <taxon>Neopterygii</taxon>
        <taxon>Teleostei</taxon>
        <taxon>Anguilliformes</taxon>
        <taxon>Anguillidae</taxon>
        <taxon>Anguilla</taxon>
    </lineage>
</organism>
<sequence>MKLLASLLSMVLHRENLYSQLSVGAPTVLPNHVS</sequence>